<feature type="region of interest" description="Disordered" evidence="6">
    <location>
        <begin position="1"/>
        <end position="29"/>
    </location>
</feature>
<gene>
    <name evidence="8" type="ORF">MICPUCDRAFT_22395</name>
</gene>
<dbReference type="GO" id="GO:0046856">
    <property type="term" value="P:phosphatidylinositol dephosphorylation"/>
    <property type="evidence" value="ECO:0007669"/>
    <property type="project" value="InterPro"/>
</dbReference>
<dbReference type="InterPro" id="IPR002013">
    <property type="entry name" value="SAC_dom"/>
</dbReference>
<keyword evidence="2" id="KW-0378">Hydrolase</keyword>
<dbReference type="GO" id="GO:0005774">
    <property type="term" value="C:vacuolar membrane"/>
    <property type="evidence" value="ECO:0007669"/>
    <property type="project" value="UniProtKB-SubCell"/>
</dbReference>
<evidence type="ECO:0000256" key="3">
    <source>
        <dbReference type="ARBA" id="ARBA00023136"/>
    </source>
</evidence>
<dbReference type="EMBL" id="GG663748">
    <property type="protein sequence ID" value="EEH52423.1"/>
    <property type="molecule type" value="Genomic_DNA"/>
</dbReference>
<comment type="catalytic activity">
    <reaction evidence="4">
        <text>a 1,2-diacyl-sn-glycero-3-phospho-(1D-myo-inositol-3,5-bisphosphate) + H2O = a 1,2-diacyl-sn-glycero-3-phospho-(1D-myo-inositol-3-phosphate) + phosphate</text>
        <dbReference type="Rhea" id="RHEA:32955"/>
        <dbReference type="ChEBI" id="CHEBI:15377"/>
        <dbReference type="ChEBI" id="CHEBI:43474"/>
        <dbReference type="ChEBI" id="CHEBI:57923"/>
        <dbReference type="ChEBI" id="CHEBI:58088"/>
    </reaction>
</comment>
<dbReference type="GO" id="GO:0043813">
    <property type="term" value="F:phosphatidylinositol-3,5-bisphosphate 5-phosphatase activity"/>
    <property type="evidence" value="ECO:0007669"/>
    <property type="project" value="InterPro"/>
</dbReference>
<protein>
    <submittedName>
        <fullName evidence="8">Predicted protein</fullName>
    </submittedName>
</protein>
<dbReference type="eggNOG" id="KOG1888">
    <property type="taxonomic scope" value="Eukaryota"/>
</dbReference>
<organism evidence="9">
    <name type="scientific">Micromonas pusilla (strain CCMP1545)</name>
    <name type="common">Picoplanktonic green alga</name>
    <dbReference type="NCBI Taxonomy" id="564608"/>
    <lineage>
        <taxon>Eukaryota</taxon>
        <taxon>Viridiplantae</taxon>
        <taxon>Chlorophyta</taxon>
        <taxon>Mamiellophyceae</taxon>
        <taxon>Mamiellales</taxon>
        <taxon>Mamiellaceae</taxon>
        <taxon>Micromonas</taxon>
    </lineage>
</organism>
<evidence type="ECO:0000313" key="9">
    <source>
        <dbReference type="Proteomes" id="UP000001876"/>
    </source>
</evidence>
<evidence type="ECO:0000313" key="8">
    <source>
        <dbReference type="EMBL" id="EEH52423.1"/>
    </source>
</evidence>
<accession>C1N677</accession>
<evidence type="ECO:0000256" key="5">
    <source>
        <dbReference type="ARBA" id="ARBA00023464"/>
    </source>
</evidence>
<dbReference type="Proteomes" id="UP000001876">
    <property type="component" value="Unassembled WGS sequence"/>
</dbReference>
<proteinExistence type="predicted"/>
<dbReference type="PANTHER" id="PTHR45738">
    <property type="entry name" value="POLYPHOSPHOINOSITIDE PHOSPHATASE"/>
    <property type="match status" value="1"/>
</dbReference>
<dbReference type="AlphaFoldDB" id="C1N677"/>
<keyword evidence="9" id="KW-1185">Reference proteome</keyword>
<dbReference type="OMA" id="NICDNET"/>
<dbReference type="Pfam" id="PF02383">
    <property type="entry name" value="Syja_N"/>
    <property type="match status" value="1"/>
</dbReference>
<evidence type="ECO:0000256" key="6">
    <source>
        <dbReference type="SAM" id="MobiDB-lite"/>
    </source>
</evidence>
<reference evidence="8 9" key="1">
    <citation type="journal article" date="2009" name="Science">
        <title>Green evolution and dynamic adaptations revealed by genomes of the marine picoeukaryotes Micromonas.</title>
        <authorList>
            <person name="Worden A.Z."/>
            <person name="Lee J.H."/>
            <person name="Mock T."/>
            <person name="Rouze P."/>
            <person name="Simmons M.P."/>
            <person name="Aerts A.L."/>
            <person name="Allen A.E."/>
            <person name="Cuvelier M.L."/>
            <person name="Derelle E."/>
            <person name="Everett M.V."/>
            <person name="Foulon E."/>
            <person name="Grimwood J."/>
            <person name="Gundlach H."/>
            <person name="Henrissat B."/>
            <person name="Napoli C."/>
            <person name="McDonald S.M."/>
            <person name="Parker M.S."/>
            <person name="Rombauts S."/>
            <person name="Salamov A."/>
            <person name="Von Dassow P."/>
            <person name="Badger J.H."/>
            <person name="Coutinho P.M."/>
            <person name="Demir E."/>
            <person name="Dubchak I."/>
            <person name="Gentemann C."/>
            <person name="Eikrem W."/>
            <person name="Gready J.E."/>
            <person name="John U."/>
            <person name="Lanier W."/>
            <person name="Lindquist E.A."/>
            <person name="Lucas S."/>
            <person name="Mayer K.F."/>
            <person name="Moreau H."/>
            <person name="Not F."/>
            <person name="Otillar R."/>
            <person name="Panaud O."/>
            <person name="Pangilinan J."/>
            <person name="Paulsen I."/>
            <person name="Piegu B."/>
            <person name="Poliakov A."/>
            <person name="Robbens S."/>
            <person name="Schmutz J."/>
            <person name="Toulza E."/>
            <person name="Wyss T."/>
            <person name="Zelensky A."/>
            <person name="Zhou K."/>
            <person name="Armbrust E.V."/>
            <person name="Bhattacharya D."/>
            <person name="Goodenough U.W."/>
            <person name="Van de Peer Y."/>
            <person name="Grigoriev I.V."/>
        </authorList>
    </citation>
    <scope>NUCLEOTIDE SEQUENCE [LARGE SCALE GENOMIC DNA]</scope>
    <source>
        <strain evidence="8 9">CCMP1545</strain>
    </source>
</reference>
<comment type="subcellular location">
    <subcellularLocation>
        <location evidence="1">Vacuole membrane</location>
        <topology evidence="1">Peripheral membrane protein</topology>
    </subcellularLocation>
</comment>
<comment type="subunit">
    <text evidence="5">Component of the PI(3,5)P2 regulatory complex at least composed of ATG18, SAC/FIG4, FAB1 and VAC14.</text>
</comment>
<name>C1N677_MICPC</name>
<feature type="compositionally biased region" description="Low complexity" evidence="6">
    <location>
        <begin position="15"/>
        <end position="29"/>
    </location>
</feature>
<evidence type="ECO:0000256" key="4">
    <source>
        <dbReference type="ARBA" id="ARBA00023337"/>
    </source>
</evidence>
<keyword evidence="3" id="KW-0472">Membrane</keyword>
<feature type="domain" description="SAC" evidence="7">
    <location>
        <begin position="180"/>
        <end position="314"/>
    </location>
</feature>
<dbReference type="RefSeq" id="XP_003063287.1">
    <property type="nucleotide sequence ID" value="XM_003063241.1"/>
</dbReference>
<evidence type="ECO:0000256" key="2">
    <source>
        <dbReference type="ARBA" id="ARBA00022801"/>
    </source>
</evidence>
<dbReference type="PROSITE" id="PS50275">
    <property type="entry name" value="SAC"/>
    <property type="match status" value="1"/>
</dbReference>
<dbReference type="STRING" id="564608.C1N677"/>
<evidence type="ECO:0000259" key="7">
    <source>
        <dbReference type="PROSITE" id="PS50275"/>
    </source>
</evidence>
<dbReference type="GeneID" id="9688727"/>
<dbReference type="OrthoDB" id="405996at2759"/>
<sequence>MVLNTDAARGGGGTASSSSSSPASSTSSSPLLCDFGLYETRERMLLVGRTRDKARWRVARIAREETSNGALDAREDDVEYTEGQCAKLLRAIEDANATTGGCRLVARGCAVLGTIRFLNAHYLVVVTKRVALGRVCGHAVHKIAETKLVRLANATETARAYPLSTQGAQDAEERRRRRMLAWVDLSDGFFFSYTYPLTSTVQTNLCGDGGARRRRREGDANDEAGVKDFDGMFSWNAFISQPLRKALGDAAARKWLTPIVHGHFEQRRLSLLGRPVSVTLIARRSRHFAGTRYNRRGVDKRGDVANEVETEQIV</sequence>
<dbReference type="KEGG" id="mpp:MICPUCDRAFT_22395"/>
<dbReference type="PANTHER" id="PTHR45738:SF5">
    <property type="entry name" value="POLYPHOSPHOINOSITIDE PHOSPHATASE"/>
    <property type="match status" value="1"/>
</dbReference>
<dbReference type="InterPro" id="IPR043573">
    <property type="entry name" value="Fig4-like"/>
</dbReference>
<feature type="non-terminal residue" evidence="8">
    <location>
        <position position="314"/>
    </location>
</feature>
<evidence type="ECO:0000256" key="1">
    <source>
        <dbReference type="ARBA" id="ARBA00004148"/>
    </source>
</evidence>